<dbReference type="GeneID" id="64704020"/>
<accession>A0A9P7JS28</accession>
<dbReference type="OrthoDB" id="2672019at2759"/>
<evidence type="ECO:0000313" key="3">
    <source>
        <dbReference type="Proteomes" id="UP000823399"/>
    </source>
</evidence>
<evidence type="ECO:0000313" key="2">
    <source>
        <dbReference type="EMBL" id="KAG2103991.1"/>
    </source>
</evidence>
<organism evidence="2 3">
    <name type="scientific">Suillus discolor</name>
    <dbReference type="NCBI Taxonomy" id="1912936"/>
    <lineage>
        <taxon>Eukaryota</taxon>
        <taxon>Fungi</taxon>
        <taxon>Dikarya</taxon>
        <taxon>Basidiomycota</taxon>
        <taxon>Agaricomycotina</taxon>
        <taxon>Agaricomycetes</taxon>
        <taxon>Agaricomycetidae</taxon>
        <taxon>Boletales</taxon>
        <taxon>Suillineae</taxon>
        <taxon>Suillaceae</taxon>
        <taxon>Suillus</taxon>
    </lineage>
</organism>
<sequence>MSSAEILNRALKHAAATIELILGKAALLKCSNTEELKFAAEIGEILSNSFEHHGISASMIPPVLLSAAMELLEHLDATRKYFVRVPAWTNIQSDDPHIQNHPLKNKASLLTYKLSPSPVTSSFGVSDDKAPSLTTANSASQVKPKPKQVLIKKKGQEPSLDDAIHIVPVAEVMVEALSGKEVASAVWEEDPESACGTTSSPQKRRRNTSQSCLPPNDPTPAARQPWFSSGLTLPVQTAKRAKVTESPNGVIADISMEHVNTVCMPCIPTYKLLTTRSQMMVRLWTPLVIIAKNQLWFDCDLSAIDDLRAAVAALQDDVKVLLAESVTHDRELQSTEQTITSQERYRNILKDGYEGLRQRALASNKAMHNPFPNTVFIPNPAYEGHQSLIPVSISQVQALERLYLDLPSSVNAGGGPSTVASTVGNIPGPSRAAHSFGDSASTLGSK</sequence>
<name>A0A9P7JS28_9AGAM</name>
<keyword evidence="3" id="KW-1185">Reference proteome</keyword>
<evidence type="ECO:0000256" key="1">
    <source>
        <dbReference type="SAM" id="MobiDB-lite"/>
    </source>
</evidence>
<proteinExistence type="predicted"/>
<feature type="region of interest" description="Disordered" evidence="1">
    <location>
        <begin position="421"/>
        <end position="446"/>
    </location>
</feature>
<protein>
    <submittedName>
        <fullName evidence="2">Uncharacterized protein</fullName>
    </submittedName>
</protein>
<gene>
    <name evidence="2" type="ORF">F5147DRAFT_775702</name>
</gene>
<dbReference type="AlphaFoldDB" id="A0A9P7JS28"/>
<reference evidence="2" key="1">
    <citation type="journal article" date="2020" name="New Phytol.">
        <title>Comparative genomics reveals dynamic genome evolution in host specialist ectomycorrhizal fungi.</title>
        <authorList>
            <person name="Lofgren L.A."/>
            <person name="Nguyen N.H."/>
            <person name="Vilgalys R."/>
            <person name="Ruytinx J."/>
            <person name="Liao H.L."/>
            <person name="Branco S."/>
            <person name="Kuo A."/>
            <person name="LaButti K."/>
            <person name="Lipzen A."/>
            <person name="Andreopoulos W."/>
            <person name="Pangilinan J."/>
            <person name="Riley R."/>
            <person name="Hundley H."/>
            <person name="Na H."/>
            <person name="Barry K."/>
            <person name="Grigoriev I.V."/>
            <person name="Stajich J.E."/>
            <person name="Kennedy P.G."/>
        </authorList>
    </citation>
    <scope>NUCLEOTIDE SEQUENCE</scope>
    <source>
        <strain evidence="2">FC423</strain>
    </source>
</reference>
<feature type="region of interest" description="Disordered" evidence="1">
    <location>
        <begin position="121"/>
        <end position="148"/>
    </location>
</feature>
<feature type="region of interest" description="Disordered" evidence="1">
    <location>
        <begin position="185"/>
        <end position="227"/>
    </location>
</feature>
<dbReference type="RefSeq" id="XP_041290696.1">
    <property type="nucleotide sequence ID" value="XM_041441761.1"/>
</dbReference>
<comment type="caution">
    <text evidence="2">The sequence shown here is derived from an EMBL/GenBank/DDBJ whole genome shotgun (WGS) entry which is preliminary data.</text>
</comment>
<dbReference type="Proteomes" id="UP000823399">
    <property type="component" value="Unassembled WGS sequence"/>
</dbReference>
<dbReference type="EMBL" id="JABBWM010000042">
    <property type="protein sequence ID" value="KAG2103991.1"/>
    <property type="molecule type" value="Genomic_DNA"/>
</dbReference>